<reference evidence="4 5" key="1">
    <citation type="submission" date="2019-03" db="EMBL/GenBank/DDBJ databases">
        <title>Genomic Encyclopedia of Type Strains, Phase IV (KMG-IV): sequencing the most valuable type-strain genomes for metagenomic binning, comparative biology and taxonomic classification.</title>
        <authorList>
            <person name="Goeker M."/>
        </authorList>
    </citation>
    <scope>NUCLEOTIDE SEQUENCE [LARGE SCALE GENOMIC DNA]</scope>
    <source>
        <strain evidence="4 5">DSM 28697</strain>
    </source>
</reference>
<name>A0A4V3D4Y5_9BACI</name>
<dbReference type="AlphaFoldDB" id="A0A4V3D4Y5"/>
<dbReference type="EMBL" id="SNYJ01000011">
    <property type="protein sequence ID" value="TDQ38017.1"/>
    <property type="molecule type" value="Genomic_DNA"/>
</dbReference>
<keyword evidence="2" id="KW-0812">Transmembrane</keyword>
<feature type="region of interest" description="Disordered" evidence="1">
    <location>
        <begin position="48"/>
        <end position="194"/>
    </location>
</feature>
<feature type="compositionally biased region" description="Acidic residues" evidence="1">
    <location>
        <begin position="82"/>
        <end position="103"/>
    </location>
</feature>
<dbReference type="RefSeq" id="WP_133581063.1">
    <property type="nucleotide sequence ID" value="NZ_SNYJ01000011.1"/>
</dbReference>
<keyword evidence="5" id="KW-1185">Reference proteome</keyword>
<feature type="compositionally biased region" description="Polar residues" evidence="1">
    <location>
        <begin position="179"/>
        <end position="194"/>
    </location>
</feature>
<evidence type="ECO:0000256" key="1">
    <source>
        <dbReference type="SAM" id="MobiDB-lite"/>
    </source>
</evidence>
<sequence length="270" mass="29302">MPKFDGPRFERKKKKRTANRVLNFLIGFVCMLILFFFIITWWSPGSDDTAAPPQGNSGGGEEESTEEGGSSEPDDSININETNDDTDDTEETPDDSPSPEDPDTAVTSPGGEDANQSGEEQENPTSSNEEQGNTGTEGDGNTGNEGEADTGSEESAPLIIDSNDDPNVLEVMEGPWGPTGTSQSGEHTTNFDVNSTDGAERLDVISLATGLPKNDITIWWNGNYNGNTNHVVATVSPNDQSAFFRLYMQWVPNKGWQVTEMQRLKENDQG</sequence>
<dbReference type="OrthoDB" id="2168558at2"/>
<feature type="compositionally biased region" description="Polar residues" evidence="1">
    <location>
        <begin position="114"/>
        <end position="127"/>
    </location>
</feature>
<evidence type="ECO:0000259" key="3">
    <source>
        <dbReference type="Pfam" id="PF07423"/>
    </source>
</evidence>
<feature type="compositionally biased region" description="Low complexity" evidence="1">
    <location>
        <begin position="67"/>
        <end position="81"/>
    </location>
</feature>
<dbReference type="InterPro" id="IPR009988">
    <property type="entry name" value="DUF1510"/>
</dbReference>
<organism evidence="4 5">
    <name type="scientific">Aureibacillus halotolerans</name>
    <dbReference type="NCBI Taxonomy" id="1508390"/>
    <lineage>
        <taxon>Bacteria</taxon>
        <taxon>Bacillati</taxon>
        <taxon>Bacillota</taxon>
        <taxon>Bacilli</taxon>
        <taxon>Bacillales</taxon>
        <taxon>Bacillaceae</taxon>
        <taxon>Aureibacillus</taxon>
    </lineage>
</organism>
<evidence type="ECO:0000313" key="5">
    <source>
        <dbReference type="Proteomes" id="UP000295632"/>
    </source>
</evidence>
<feature type="transmembrane region" description="Helical" evidence="2">
    <location>
        <begin position="21"/>
        <end position="42"/>
    </location>
</feature>
<accession>A0A4V3D4Y5</accession>
<keyword evidence="2" id="KW-1133">Transmembrane helix</keyword>
<evidence type="ECO:0000313" key="4">
    <source>
        <dbReference type="EMBL" id="TDQ38017.1"/>
    </source>
</evidence>
<proteinExistence type="predicted"/>
<protein>
    <submittedName>
        <fullName evidence="4">Uncharacterized protein DUF1510</fullName>
    </submittedName>
</protein>
<dbReference type="Pfam" id="PF07423">
    <property type="entry name" value="DUF1510"/>
    <property type="match status" value="1"/>
</dbReference>
<evidence type="ECO:0000256" key="2">
    <source>
        <dbReference type="SAM" id="Phobius"/>
    </source>
</evidence>
<dbReference type="Proteomes" id="UP000295632">
    <property type="component" value="Unassembled WGS sequence"/>
</dbReference>
<keyword evidence="2" id="KW-0472">Membrane</keyword>
<feature type="domain" description="DUF1510" evidence="3">
    <location>
        <begin position="173"/>
        <end position="263"/>
    </location>
</feature>
<comment type="caution">
    <text evidence="4">The sequence shown here is derived from an EMBL/GenBank/DDBJ whole genome shotgun (WGS) entry which is preliminary data.</text>
</comment>
<gene>
    <name evidence="4" type="ORF">EV213_11198</name>
</gene>